<dbReference type="InterPro" id="IPR011993">
    <property type="entry name" value="PH-like_dom_sf"/>
</dbReference>
<feature type="domain" description="PH" evidence="1">
    <location>
        <begin position="531"/>
        <end position="628"/>
    </location>
</feature>
<proteinExistence type="predicted"/>
<organism evidence="3 4">
    <name type="scientific">Brachionus calyciflorus</name>
    <dbReference type="NCBI Taxonomy" id="104777"/>
    <lineage>
        <taxon>Eukaryota</taxon>
        <taxon>Metazoa</taxon>
        <taxon>Spiralia</taxon>
        <taxon>Gnathifera</taxon>
        <taxon>Rotifera</taxon>
        <taxon>Eurotatoria</taxon>
        <taxon>Monogononta</taxon>
        <taxon>Pseudotrocha</taxon>
        <taxon>Ploima</taxon>
        <taxon>Brachionidae</taxon>
        <taxon>Brachionus</taxon>
    </lineage>
</organism>
<dbReference type="InterPro" id="IPR051835">
    <property type="entry name" value="RAC1-GEF"/>
</dbReference>
<dbReference type="PANTHER" id="PTHR45858">
    <property type="entry name" value="FERM DOMAIN CONTAINING PROTEIN"/>
    <property type="match status" value="1"/>
</dbReference>
<dbReference type="InterPro" id="IPR000219">
    <property type="entry name" value="DH_dom"/>
</dbReference>
<gene>
    <name evidence="3" type="ORF">OXX778_LOCUS19569</name>
</gene>
<evidence type="ECO:0000313" key="3">
    <source>
        <dbReference type="EMBL" id="CAF1067481.1"/>
    </source>
</evidence>
<dbReference type="OrthoDB" id="9990815at2759"/>
<feature type="domain" description="DH" evidence="2">
    <location>
        <begin position="130"/>
        <end position="326"/>
    </location>
</feature>
<keyword evidence="4" id="KW-1185">Reference proteome</keyword>
<dbReference type="Pfam" id="PF00169">
    <property type="entry name" value="PH"/>
    <property type="match status" value="2"/>
</dbReference>
<dbReference type="EMBL" id="CAJNOC010006003">
    <property type="protein sequence ID" value="CAF1067481.1"/>
    <property type="molecule type" value="Genomic_DNA"/>
</dbReference>
<reference evidence="3" key="1">
    <citation type="submission" date="2021-02" db="EMBL/GenBank/DDBJ databases">
        <authorList>
            <person name="Nowell W R."/>
        </authorList>
    </citation>
    <scope>NUCLEOTIDE SEQUENCE</scope>
    <source>
        <strain evidence="3">Ploen Becks lab</strain>
    </source>
</reference>
<dbReference type="SMART" id="SM00325">
    <property type="entry name" value="RhoGEF"/>
    <property type="match status" value="1"/>
</dbReference>
<dbReference type="InterPro" id="IPR001849">
    <property type="entry name" value="PH_domain"/>
</dbReference>
<protein>
    <submittedName>
        <fullName evidence="3">Uncharacterized protein</fullName>
    </submittedName>
</protein>
<dbReference type="InterPro" id="IPR035899">
    <property type="entry name" value="DBL_dom_sf"/>
</dbReference>
<dbReference type="Pfam" id="PF00621">
    <property type="entry name" value="RhoGEF"/>
    <property type="match status" value="1"/>
</dbReference>
<dbReference type="PANTHER" id="PTHR45858:SF5">
    <property type="entry name" value="MOESIN_EZRIN_RADIXIN HOMOLOG 1"/>
    <property type="match status" value="1"/>
</dbReference>
<dbReference type="CDD" id="cd13235">
    <property type="entry name" value="PH2_FARP1-like"/>
    <property type="match status" value="1"/>
</dbReference>
<comment type="caution">
    <text evidence="3">The sequence shown here is derived from an EMBL/GenBank/DDBJ whole genome shotgun (WGS) entry which is preliminary data.</text>
</comment>
<dbReference type="PROSITE" id="PS50010">
    <property type="entry name" value="DH_2"/>
    <property type="match status" value="1"/>
</dbReference>
<evidence type="ECO:0000313" key="4">
    <source>
        <dbReference type="Proteomes" id="UP000663879"/>
    </source>
</evidence>
<dbReference type="SUPFAM" id="SSF48065">
    <property type="entry name" value="DBL homology domain (DH-domain)"/>
    <property type="match status" value="1"/>
</dbReference>
<evidence type="ECO:0000259" key="1">
    <source>
        <dbReference type="PROSITE" id="PS50003"/>
    </source>
</evidence>
<evidence type="ECO:0000259" key="2">
    <source>
        <dbReference type="PROSITE" id="PS50010"/>
    </source>
</evidence>
<dbReference type="Proteomes" id="UP000663879">
    <property type="component" value="Unassembled WGS sequence"/>
</dbReference>
<sequence>DKKADRCSLAAQIILSNIQKQNEQQKIKTYERIKRPISPIRIQSNTFYRPANIKPPITRTKLGYIDDEKSDKLSTQQTIPSLIKQNQKIILQDYQQPFIRPYNLKNDSNSPIIDPNLKSPKSTIQLQDFEGFSILKELIMTERTYKKDLDLVTILFRQFAIKQNCDLNEYPLFEQILYSDQCLLPLHDFHTKFLNELEIRLYKWTDNKNSDYMPSSFVMGDLLSQVESVICYYRFYIQKYEFILNELEQLCKKNKKFETLYKEFELLKVCYLPFTMFLFKPIQRIVHYKTLIERLLVSYGIKHPEYQQLYVLFEKLDSLNDIISDKISLFENKQKILELEKDLVNYTSDKELKRQFIREGSLQKFSRKGYQQRMFFLFDNALLYCAKSSTSSGLQFKIHGEYELKNIQVEDGNAHLSVENSFTIHSLKRSLLLCAVSSQEKNKWLQDLYEAIEKAKSQNENNNSPLINSDCKSNLSTLKSNSSSDNNLDLTHELDDQHQNANVQHRANTTMHVCWHRNTSVSAMDIHKSNVNQLSGYLLRKFKNSNGWQKLWVVFTNFCLFFYKTYQDEYPLASLPLLGYTVTIPNESDNINKEFVFKLQFKNHVYFFRAESQYSFDRWLKVIESAAQNSSMSNMID</sequence>
<dbReference type="SUPFAM" id="SSF50729">
    <property type="entry name" value="PH domain-like"/>
    <property type="match status" value="2"/>
</dbReference>
<dbReference type="Gene3D" id="2.30.29.30">
    <property type="entry name" value="Pleckstrin-homology domain (PH domain)/Phosphotyrosine-binding domain (PTB)"/>
    <property type="match status" value="2"/>
</dbReference>
<accession>A0A814LT87</accession>
<dbReference type="PROSITE" id="PS50003">
    <property type="entry name" value="PH_DOMAIN"/>
    <property type="match status" value="2"/>
</dbReference>
<feature type="non-terminal residue" evidence="3">
    <location>
        <position position="1"/>
    </location>
</feature>
<dbReference type="AlphaFoldDB" id="A0A814LT87"/>
<dbReference type="FunFam" id="2.30.29.30:FF:000046">
    <property type="entry name" value="FERM, RhoGEF and pleckstrin domain-containing protein 1"/>
    <property type="match status" value="1"/>
</dbReference>
<feature type="domain" description="PH" evidence="1">
    <location>
        <begin position="355"/>
        <end position="453"/>
    </location>
</feature>
<dbReference type="Gene3D" id="1.20.900.10">
    <property type="entry name" value="Dbl homology (DH) domain"/>
    <property type="match status" value="1"/>
</dbReference>
<dbReference type="SMART" id="SM00233">
    <property type="entry name" value="PH"/>
    <property type="match status" value="2"/>
</dbReference>
<name>A0A814LT87_9BILA</name>
<dbReference type="GO" id="GO:0005085">
    <property type="term" value="F:guanyl-nucleotide exchange factor activity"/>
    <property type="evidence" value="ECO:0007669"/>
    <property type="project" value="InterPro"/>
</dbReference>